<accession>A0A2V1DMD5</accession>
<gene>
    <name evidence="1" type="ORF">DM02DRAFT_47806</name>
</gene>
<dbReference type="EMBL" id="KZ805414">
    <property type="protein sequence ID" value="PVH98419.1"/>
    <property type="molecule type" value="Genomic_DNA"/>
</dbReference>
<keyword evidence="2" id="KW-1185">Reference proteome</keyword>
<proteinExistence type="predicted"/>
<reference evidence="1 2" key="1">
    <citation type="journal article" date="2018" name="Sci. Rep.">
        <title>Comparative genomics provides insights into the lifestyle and reveals functional heterogeneity of dark septate endophytic fungi.</title>
        <authorList>
            <person name="Knapp D.G."/>
            <person name="Nemeth J.B."/>
            <person name="Barry K."/>
            <person name="Hainaut M."/>
            <person name="Henrissat B."/>
            <person name="Johnson J."/>
            <person name="Kuo A."/>
            <person name="Lim J.H.P."/>
            <person name="Lipzen A."/>
            <person name="Nolan M."/>
            <person name="Ohm R.A."/>
            <person name="Tamas L."/>
            <person name="Grigoriev I.V."/>
            <person name="Spatafora J.W."/>
            <person name="Nagy L.G."/>
            <person name="Kovacs G.M."/>
        </authorList>
    </citation>
    <scope>NUCLEOTIDE SEQUENCE [LARGE SCALE GENOMIC DNA]</scope>
    <source>
        <strain evidence="1 2">DSE2036</strain>
    </source>
</reference>
<evidence type="ECO:0000313" key="2">
    <source>
        <dbReference type="Proteomes" id="UP000244855"/>
    </source>
</evidence>
<evidence type="ECO:0000313" key="1">
    <source>
        <dbReference type="EMBL" id="PVH98419.1"/>
    </source>
</evidence>
<name>A0A2V1DMD5_9PLEO</name>
<sequence>MLLRQTDRFVACKAKKTVNAEELLWRCVLIHQLCEGRFLHSYSLLWTCAPRLEVVCVGGFSGLPLIYFSPVMVSLCRELIIRWLLTRAKYLLPSDRGPAIG</sequence>
<dbReference type="AlphaFoldDB" id="A0A2V1DMD5"/>
<protein>
    <submittedName>
        <fullName evidence="1">Uncharacterized protein</fullName>
    </submittedName>
</protein>
<organism evidence="1 2">
    <name type="scientific">Periconia macrospinosa</name>
    <dbReference type="NCBI Taxonomy" id="97972"/>
    <lineage>
        <taxon>Eukaryota</taxon>
        <taxon>Fungi</taxon>
        <taxon>Dikarya</taxon>
        <taxon>Ascomycota</taxon>
        <taxon>Pezizomycotina</taxon>
        <taxon>Dothideomycetes</taxon>
        <taxon>Pleosporomycetidae</taxon>
        <taxon>Pleosporales</taxon>
        <taxon>Massarineae</taxon>
        <taxon>Periconiaceae</taxon>
        <taxon>Periconia</taxon>
    </lineage>
</organism>
<dbReference type="Proteomes" id="UP000244855">
    <property type="component" value="Unassembled WGS sequence"/>
</dbReference>